<evidence type="ECO:0000313" key="2">
    <source>
        <dbReference type="Proteomes" id="UP000789920"/>
    </source>
</evidence>
<dbReference type="EMBL" id="CAJVQC010039045">
    <property type="protein sequence ID" value="CAG8767625.1"/>
    <property type="molecule type" value="Genomic_DNA"/>
</dbReference>
<keyword evidence="2" id="KW-1185">Reference proteome</keyword>
<proteinExistence type="predicted"/>
<comment type="caution">
    <text evidence="1">The sequence shown here is derived from an EMBL/GenBank/DDBJ whole genome shotgun (WGS) entry which is preliminary data.</text>
</comment>
<name>A0ACA9QWU5_9GLOM</name>
<organism evidence="1 2">
    <name type="scientific">Racocetra persica</name>
    <dbReference type="NCBI Taxonomy" id="160502"/>
    <lineage>
        <taxon>Eukaryota</taxon>
        <taxon>Fungi</taxon>
        <taxon>Fungi incertae sedis</taxon>
        <taxon>Mucoromycota</taxon>
        <taxon>Glomeromycotina</taxon>
        <taxon>Glomeromycetes</taxon>
        <taxon>Diversisporales</taxon>
        <taxon>Gigasporaceae</taxon>
        <taxon>Racocetra</taxon>
    </lineage>
</organism>
<feature type="non-terminal residue" evidence="1">
    <location>
        <position position="84"/>
    </location>
</feature>
<gene>
    <name evidence="1" type="ORF">RPERSI_LOCUS15994</name>
</gene>
<reference evidence="1" key="1">
    <citation type="submission" date="2021-06" db="EMBL/GenBank/DDBJ databases">
        <authorList>
            <person name="Kallberg Y."/>
            <person name="Tangrot J."/>
            <person name="Rosling A."/>
        </authorList>
    </citation>
    <scope>NUCLEOTIDE SEQUENCE</scope>
    <source>
        <strain evidence="1">MA461A</strain>
    </source>
</reference>
<dbReference type="Proteomes" id="UP000789920">
    <property type="component" value="Unassembled WGS sequence"/>
</dbReference>
<accession>A0ACA9QWU5</accession>
<sequence>KMNNQNQPLYLVDELSFSPNNRLSVPHIDRRINYKEKEELHNRDYRLPMRNISSTIANSWKNESELVIEHYEYIAKEANKIFKK</sequence>
<evidence type="ECO:0000313" key="1">
    <source>
        <dbReference type="EMBL" id="CAG8767625.1"/>
    </source>
</evidence>
<feature type="non-terminal residue" evidence="1">
    <location>
        <position position="1"/>
    </location>
</feature>
<protein>
    <submittedName>
        <fullName evidence="1">25810_t:CDS:1</fullName>
    </submittedName>
</protein>